<evidence type="ECO:0000256" key="3">
    <source>
        <dbReference type="ARBA" id="ARBA00022475"/>
    </source>
</evidence>
<keyword evidence="5 7" id="KW-1133">Transmembrane helix</keyword>
<dbReference type="GO" id="GO:0005886">
    <property type="term" value="C:plasma membrane"/>
    <property type="evidence" value="ECO:0007669"/>
    <property type="project" value="UniProtKB-SubCell"/>
</dbReference>
<evidence type="ECO:0000256" key="6">
    <source>
        <dbReference type="ARBA" id="ARBA00023136"/>
    </source>
</evidence>
<dbReference type="InterPro" id="IPR020846">
    <property type="entry name" value="MFS_dom"/>
</dbReference>
<dbReference type="CDD" id="cd06173">
    <property type="entry name" value="MFS_MefA_like"/>
    <property type="match status" value="1"/>
</dbReference>
<keyword evidence="2" id="KW-0813">Transport</keyword>
<feature type="transmembrane region" description="Helical" evidence="7">
    <location>
        <begin position="108"/>
        <end position="129"/>
    </location>
</feature>
<dbReference type="InterPro" id="IPR036259">
    <property type="entry name" value="MFS_trans_sf"/>
</dbReference>
<evidence type="ECO:0000313" key="10">
    <source>
        <dbReference type="Proteomes" id="UP000295444"/>
    </source>
</evidence>
<keyword evidence="4 7" id="KW-0812">Transmembrane</keyword>
<comment type="caution">
    <text evidence="9">The sequence shown here is derived from an EMBL/GenBank/DDBJ whole genome shotgun (WGS) entry which is preliminary data.</text>
</comment>
<dbReference type="EMBL" id="SNXZ01000002">
    <property type="protein sequence ID" value="TDQ00194.1"/>
    <property type="molecule type" value="Genomic_DNA"/>
</dbReference>
<dbReference type="PANTHER" id="PTHR23513">
    <property type="entry name" value="INTEGRAL MEMBRANE EFFLUX PROTEIN-RELATED"/>
    <property type="match status" value="1"/>
</dbReference>
<comment type="subcellular location">
    <subcellularLocation>
        <location evidence="1">Cell membrane</location>
        <topology evidence="1">Multi-pass membrane protein</topology>
    </subcellularLocation>
</comment>
<evidence type="ECO:0000256" key="5">
    <source>
        <dbReference type="ARBA" id="ARBA00022989"/>
    </source>
</evidence>
<dbReference type="InterPro" id="IPR010290">
    <property type="entry name" value="TM_effector"/>
</dbReference>
<name>A0A4R6SF61_LABRH</name>
<evidence type="ECO:0000256" key="4">
    <source>
        <dbReference type="ARBA" id="ARBA00022692"/>
    </source>
</evidence>
<accession>A0A4R6SF61</accession>
<feature type="transmembrane region" description="Helical" evidence="7">
    <location>
        <begin position="256"/>
        <end position="276"/>
    </location>
</feature>
<dbReference type="RefSeq" id="WP_133848941.1">
    <property type="nucleotide sequence ID" value="NZ_SNXZ01000002.1"/>
</dbReference>
<feature type="transmembrane region" description="Helical" evidence="7">
    <location>
        <begin position="288"/>
        <end position="306"/>
    </location>
</feature>
<feature type="transmembrane region" description="Helical" evidence="7">
    <location>
        <begin position="150"/>
        <end position="175"/>
    </location>
</feature>
<dbReference type="SUPFAM" id="SSF103473">
    <property type="entry name" value="MFS general substrate transporter"/>
    <property type="match status" value="1"/>
</dbReference>
<reference evidence="9 10" key="1">
    <citation type="submission" date="2019-03" db="EMBL/GenBank/DDBJ databases">
        <title>Genomic Encyclopedia of Type Strains, Phase IV (KMG-IV): sequencing the most valuable type-strain genomes for metagenomic binning, comparative biology and taxonomic classification.</title>
        <authorList>
            <person name="Goeker M."/>
        </authorList>
    </citation>
    <scope>NUCLEOTIDE SEQUENCE [LARGE SCALE GENOMIC DNA]</scope>
    <source>
        <strain evidence="9 10">DSM 45361</strain>
    </source>
</reference>
<dbReference type="AlphaFoldDB" id="A0A4R6SF61"/>
<evidence type="ECO:0000259" key="8">
    <source>
        <dbReference type="PROSITE" id="PS50850"/>
    </source>
</evidence>
<dbReference type="Gene3D" id="1.20.1250.20">
    <property type="entry name" value="MFS general substrate transporter like domains"/>
    <property type="match status" value="1"/>
</dbReference>
<feature type="transmembrane region" description="Helical" evidence="7">
    <location>
        <begin position="312"/>
        <end position="334"/>
    </location>
</feature>
<evidence type="ECO:0000313" key="9">
    <source>
        <dbReference type="EMBL" id="TDQ00194.1"/>
    </source>
</evidence>
<dbReference type="PANTHER" id="PTHR23513:SF6">
    <property type="entry name" value="MAJOR FACILITATOR SUPERFAMILY ASSOCIATED DOMAIN-CONTAINING PROTEIN"/>
    <property type="match status" value="1"/>
</dbReference>
<protein>
    <submittedName>
        <fullName evidence="9">Putative MFS family arabinose efflux permease</fullName>
    </submittedName>
</protein>
<evidence type="ECO:0000256" key="1">
    <source>
        <dbReference type="ARBA" id="ARBA00004651"/>
    </source>
</evidence>
<keyword evidence="3" id="KW-1003">Cell membrane</keyword>
<sequence length="413" mass="43122">MAAGGLLRDPDFRRLWLADAVSQLGTRMGQLALPLLVVLTLDATSLEVSLVRVAQTVASLAIGLQVGAWCDRLRCRPVLIAADLARLVLLGSLPLAAVLGVLTLAQVYVVVLLVGAATVFFDVAHLTYLPRLVERDELVEGNAKLRANMSVAAVAAPSLSGVVVQVLTAPVAVLADALSYLWSALWVWRIRAPEPAPPRVRRRPLRAEIAEGVRAVLADPVLRAIAGSNATMAVFQSAQMAIWVVFLVRDIGLSPGTIGVLSTAGLVGALVGSALVRRLTEVVGAARLLWLATLGAGAGFLLNPLTGPGPRLAFAVAASFIASACIIVLVVVQVSFQQAIVPTTLLGRVNGTMNLFYWGGAPVGALLGGLVADQFGARTMLWVAGLGVVASAGWLLASPLRRMRDMPDATSVG</sequence>
<keyword evidence="10" id="KW-1185">Reference proteome</keyword>
<evidence type="ECO:0000256" key="7">
    <source>
        <dbReference type="SAM" id="Phobius"/>
    </source>
</evidence>
<dbReference type="Pfam" id="PF05977">
    <property type="entry name" value="MFS_3"/>
    <property type="match status" value="1"/>
</dbReference>
<gene>
    <name evidence="9" type="ORF">EV186_10255</name>
</gene>
<dbReference type="OrthoDB" id="9815525at2"/>
<feature type="transmembrane region" description="Helical" evidence="7">
    <location>
        <begin position="84"/>
        <end position="102"/>
    </location>
</feature>
<dbReference type="PROSITE" id="PS50850">
    <property type="entry name" value="MFS"/>
    <property type="match status" value="1"/>
</dbReference>
<organism evidence="9 10">
    <name type="scientific">Labedaea rhizosphaerae</name>
    <dbReference type="NCBI Taxonomy" id="598644"/>
    <lineage>
        <taxon>Bacteria</taxon>
        <taxon>Bacillati</taxon>
        <taxon>Actinomycetota</taxon>
        <taxon>Actinomycetes</taxon>
        <taxon>Pseudonocardiales</taxon>
        <taxon>Pseudonocardiaceae</taxon>
        <taxon>Labedaea</taxon>
    </lineage>
</organism>
<feature type="domain" description="Major facilitator superfamily (MFS) profile" evidence="8">
    <location>
        <begin position="222"/>
        <end position="413"/>
    </location>
</feature>
<feature type="transmembrane region" description="Helical" evidence="7">
    <location>
        <begin position="355"/>
        <end position="373"/>
    </location>
</feature>
<feature type="transmembrane region" description="Helical" evidence="7">
    <location>
        <begin position="379"/>
        <end position="397"/>
    </location>
</feature>
<keyword evidence="6 7" id="KW-0472">Membrane</keyword>
<dbReference type="Proteomes" id="UP000295444">
    <property type="component" value="Unassembled WGS sequence"/>
</dbReference>
<dbReference type="GO" id="GO:0022857">
    <property type="term" value="F:transmembrane transporter activity"/>
    <property type="evidence" value="ECO:0007669"/>
    <property type="project" value="InterPro"/>
</dbReference>
<evidence type="ECO:0000256" key="2">
    <source>
        <dbReference type="ARBA" id="ARBA00022448"/>
    </source>
</evidence>
<proteinExistence type="predicted"/>